<dbReference type="Pfam" id="PF03544">
    <property type="entry name" value="TonB_C"/>
    <property type="match status" value="1"/>
</dbReference>
<dbReference type="GO" id="GO:0015031">
    <property type="term" value="P:protein transport"/>
    <property type="evidence" value="ECO:0007669"/>
    <property type="project" value="UniProtKB-KW"/>
</dbReference>
<dbReference type="STRING" id="477690.SAMN05216474_1700"/>
<evidence type="ECO:0000256" key="2">
    <source>
        <dbReference type="ARBA" id="ARBA00006555"/>
    </source>
</evidence>
<dbReference type="Proteomes" id="UP000236454">
    <property type="component" value="Unassembled WGS sequence"/>
</dbReference>
<evidence type="ECO:0000256" key="7">
    <source>
        <dbReference type="ARBA" id="ARBA00022927"/>
    </source>
</evidence>
<keyword evidence="4" id="KW-1003">Cell membrane</keyword>
<keyword evidence="9 11" id="KW-0472">Membrane</keyword>
<dbReference type="Gene3D" id="3.30.1150.10">
    <property type="match status" value="1"/>
</dbReference>
<dbReference type="RefSeq" id="WP_090248272.1">
    <property type="nucleotide sequence ID" value="NZ_FPAS01000002.1"/>
</dbReference>
<evidence type="ECO:0000256" key="10">
    <source>
        <dbReference type="SAM" id="MobiDB-lite"/>
    </source>
</evidence>
<dbReference type="EMBL" id="FPAS01000002">
    <property type="protein sequence ID" value="SFT67341.1"/>
    <property type="molecule type" value="Genomic_DNA"/>
</dbReference>
<keyword evidence="3" id="KW-0813">Transport</keyword>
<keyword evidence="5" id="KW-0997">Cell inner membrane</keyword>
<evidence type="ECO:0000313" key="13">
    <source>
        <dbReference type="EMBL" id="SFT67341.1"/>
    </source>
</evidence>
<dbReference type="PANTHER" id="PTHR33446:SF2">
    <property type="entry name" value="PROTEIN TONB"/>
    <property type="match status" value="1"/>
</dbReference>
<evidence type="ECO:0000256" key="11">
    <source>
        <dbReference type="SAM" id="Phobius"/>
    </source>
</evidence>
<sequence>MIAKKNPKFNLEKNRMAYLQLGLFIGASMILTAFTWKTPTSNAEKQRAMQLADIPVEVIPKMEKMEEQPEEEVFQPQEDPTPPQDNQAQQNALDLNQDLQTQQNKDKDVDPSINPDIVDHIKIGDSDLPELGEPPVLDAPVEYPDEDAIFPGGPHEMKKFILNQAEYPAYDLQMGNKGKIYVLFIIEKDGSVSNVKTLNSISKGLDREAIRIVKSMPKWTPAVKDGEKVRTFVRIPINFETF</sequence>
<evidence type="ECO:0000256" key="4">
    <source>
        <dbReference type="ARBA" id="ARBA00022475"/>
    </source>
</evidence>
<feature type="domain" description="TonB C-terminal" evidence="12">
    <location>
        <begin position="152"/>
        <end position="242"/>
    </location>
</feature>
<dbReference type="OrthoDB" id="1095452at2"/>
<dbReference type="GO" id="GO:0098797">
    <property type="term" value="C:plasma membrane protein complex"/>
    <property type="evidence" value="ECO:0007669"/>
    <property type="project" value="TreeGrafter"/>
</dbReference>
<dbReference type="PROSITE" id="PS52015">
    <property type="entry name" value="TONB_CTD"/>
    <property type="match status" value="1"/>
</dbReference>
<dbReference type="NCBIfam" id="TIGR01352">
    <property type="entry name" value="tonB_Cterm"/>
    <property type="match status" value="1"/>
</dbReference>
<comment type="similarity">
    <text evidence="2">Belongs to the TonB family.</text>
</comment>
<feature type="region of interest" description="Disordered" evidence="10">
    <location>
        <begin position="64"/>
        <end position="89"/>
    </location>
</feature>
<dbReference type="SUPFAM" id="SSF74653">
    <property type="entry name" value="TolA/TonB C-terminal domain"/>
    <property type="match status" value="1"/>
</dbReference>
<dbReference type="InterPro" id="IPR037682">
    <property type="entry name" value="TonB_C"/>
</dbReference>
<name>A0A1I6ZXF9_9FLAO</name>
<protein>
    <submittedName>
        <fullName evidence="13">Protein TonB</fullName>
    </submittedName>
</protein>
<feature type="transmembrane region" description="Helical" evidence="11">
    <location>
        <begin position="16"/>
        <end position="36"/>
    </location>
</feature>
<keyword evidence="6 11" id="KW-0812">Transmembrane</keyword>
<evidence type="ECO:0000256" key="3">
    <source>
        <dbReference type="ARBA" id="ARBA00022448"/>
    </source>
</evidence>
<keyword evidence="8 11" id="KW-1133">Transmembrane helix</keyword>
<dbReference type="GO" id="GO:0055085">
    <property type="term" value="P:transmembrane transport"/>
    <property type="evidence" value="ECO:0007669"/>
    <property type="project" value="InterPro"/>
</dbReference>
<accession>A0A1I6ZXF9</accession>
<evidence type="ECO:0000256" key="5">
    <source>
        <dbReference type="ARBA" id="ARBA00022519"/>
    </source>
</evidence>
<dbReference type="InterPro" id="IPR006260">
    <property type="entry name" value="TonB/TolA_C"/>
</dbReference>
<evidence type="ECO:0000256" key="9">
    <source>
        <dbReference type="ARBA" id="ARBA00023136"/>
    </source>
</evidence>
<evidence type="ECO:0000256" key="1">
    <source>
        <dbReference type="ARBA" id="ARBA00004383"/>
    </source>
</evidence>
<dbReference type="AlphaFoldDB" id="A0A1I6ZXF9"/>
<evidence type="ECO:0000256" key="6">
    <source>
        <dbReference type="ARBA" id="ARBA00022692"/>
    </source>
</evidence>
<keyword evidence="7" id="KW-0653">Protein transport</keyword>
<organism evidence="13 14">
    <name type="scientific">Lishizhenia tianjinensis</name>
    <dbReference type="NCBI Taxonomy" id="477690"/>
    <lineage>
        <taxon>Bacteria</taxon>
        <taxon>Pseudomonadati</taxon>
        <taxon>Bacteroidota</taxon>
        <taxon>Flavobacteriia</taxon>
        <taxon>Flavobacteriales</taxon>
        <taxon>Crocinitomicaceae</taxon>
        <taxon>Lishizhenia</taxon>
    </lineage>
</organism>
<dbReference type="InterPro" id="IPR051045">
    <property type="entry name" value="TonB-dependent_transducer"/>
</dbReference>
<dbReference type="GO" id="GO:0031992">
    <property type="term" value="F:energy transducer activity"/>
    <property type="evidence" value="ECO:0007669"/>
    <property type="project" value="TreeGrafter"/>
</dbReference>
<proteinExistence type="inferred from homology"/>
<evidence type="ECO:0000313" key="14">
    <source>
        <dbReference type="Proteomes" id="UP000236454"/>
    </source>
</evidence>
<feature type="compositionally biased region" description="Low complexity" evidence="10">
    <location>
        <begin position="74"/>
        <end position="89"/>
    </location>
</feature>
<evidence type="ECO:0000259" key="12">
    <source>
        <dbReference type="PROSITE" id="PS52015"/>
    </source>
</evidence>
<comment type="subcellular location">
    <subcellularLocation>
        <location evidence="1">Cell inner membrane</location>
        <topology evidence="1">Single-pass membrane protein</topology>
        <orientation evidence="1">Periplasmic side</orientation>
    </subcellularLocation>
</comment>
<dbReference type="PANTHER" id="PTHR33446">
    <property type="entry name" value="PROTEIN TONB-RELATED"/>
    <property type="match status" value="1"/>
</dbReference>
<evidence type="ECO:0000256" key="8">
    <source>
        <dbReference type="ARBA" id="ARBA00022989"/>
    </source>
</evidence>
<gene>
    <name evidence="13" type="ORF">SAMN05216474_1700</name>
</gene>
<reference evidence="13 14" key="1">
    <citation type="submission" date="2016-10" db="EMBL/GenBank/DDBJ databases">
        <authorList>
            <person name="de Groot N.N."/>
        </authorList>
    </citation>
    <scope>NUCLEOTIDE SEQUENCE [LARGE SCALE GENOMIC DNA]</scope>
    <source>
        <strain evidence="13 14">CGMCC 1.7005</strain>
    </source>
</reference>
<keyword evidence="14" id="KW-1185">Reference proteome</keyword>